<dbReference type="RefSeq" id="WP_166257373.1">
    <property type="nucleotide sequence ID" value="NZ_JAAMOW010000006.1"/>
</dbReference>
<dbReference type="AlphaFoldDB" id="A0A6M2BTZ8"/>
<proteinExistence type="predicted"/>
<dbReference type="EMBL" id="JAAMOW010000006">
    <property type="protein sequence ID" value="NGY05583.1"/>
    <property type="molecule type" value="Genomic_DNA"/>
</dbReference>
<sequence length="472" mass="50210">MVGPGSADSSAARPDIVLPNAARSADDEVPDQRLRVQGTFLQGLLVPTAVSALLLVGALHTRVPLERLDASTVVGAGVHLVLPTAYLVLDPVCRLLDTVSLLTLPQHLALCATLLAGILLRALFAARRQHRMSVWRHARRPAAITALAVALAYFAGALAPRPMLALAVDAPDVLKIDFHSHTSASHDGRPGFDLGHNRAWHAAAGFNAAYVSDHASWNAIKDADRQTPAGAGGTVLLSAMEAGIGHTRVIALGPQSTYASALRGGQLDRTALAAIAAADHRAATLIYTVPESVRELRSRLPPDIPGLTAIEISDASPRGLGQSRQYHDALMAWADTMNIALVAASDNHGWGRTAAAWTLMSLPGWQGMRPPELARAIEDKLHRDGRQATSVVALRPPAGSLSGWQTIATVPVMLWNLDASLSAAERFSWASYVWGLALLRGLWWRRRRGAEKDAWPAAKPSSAGDVLPAPQQ</sequence>
<evidence type="ECO:0000313" key="4">
    <source>
        <dbReference type="Proteomes" id="UP000472676"/>
    </source>
</evidence>
<dbReference type="SUPFAM" id="SSF89550">
    <property type="entry name" value="PHP domain-like"/>
    <property type="match status" value="1"/>
</dbReference>
<evidence type="ECO:0000256" key="2">
    <source>
        <dbReference type="SAM" id="Phobius"/>
    </source>
</evidence>
<keyword evidence="2" id="KW-1133">Transmembrane helix</keyword>
<organism evidence="3 4">
    <name type="scientific">Solimonas terrae</name>
    <dbReference type="NCBI Taxonomy" id="1396819"/>
    <lineage>
        <taxon>Bacteria</taxon>
        <taxon>Pseudomonadati</taxon>
        <taxon>Pseudomonadota</taxon>
        <taxon>Gammaproteobacteria</taxon>
        <taxon>Nevskiales</taxon>
        <taxon>Nevskiaceae</taxon>
        <taxon>Solimonas</taxon>
    </lineage>
</organism>
<accession>A0A6M2BTZ8</accession>
<keyword evidence="2" id="KW-0812">Transmembrane</keyword>
<feature type="region of interest" description="Disordered" evidence="1">
    <location>
        <begin position="453"/>
        <end position="472"/>
    </location>
</feature>
<dbReference type="Gene3D" id="3.20.20.140">
    <property type="entry name" value="Metal-dependent hydrolases"/>
    <property type="match status" value="1"/>
</dbReference>
<dbReference type="InterPro" id="IPR016195">
    <property type="entry name" value="Pol/histidinol_Pase-like"/>
</dbReference>
<protein>
    <submittedName>
        <fullName evidence="3">Uncharacterized protein</fullName>
    </submittedName>
</protein>
<name>A0A6M2BTZ8_9GAMM</name>
<feature type="transmembrane region" description="Helical" evidence="2">
    <location>
        <begin position="141"/>
        <end position="159"/>
    </location>
</feature>
<evidence type="ECO:0000313" key="3">
    <source>
        <dbReference type="EMBL" id="NGY05583.1"/>
    </source>
</evidence>
<keyword evidence="4" id="KW-1185">Reference proteome</keyword>
<feature type="transmembrane region" description="Helical" evidence="2">
    <location>
        <begin position="71"/>
        <end position="89"/>
    </location>
</feature>
<feature type="transmembrane region" description="Helical" evidence="2">
    <location>
        <begin position="40"/>
        <end position="59"/>
    </location>
</feature>
<keyword evidence="2" id="KW-0472">Membrane</keyword>
<comment type="caution">
    <text evidence="3">The sequence shown here is derived from an EMBL/GenBank/DDBJ whole genome shotgun (WGS) entry which is preliminary data.</text>
</comment>
<reference evidence="3 4" key="1">
    <citation type="journal article" date="2014" name="Int. J. Syst. Evol. Microbiol.">
        <title>Solimonas terrae sp. nov., isolated from soil.</title>
        <authorList>
            <person name="Kim S.J."/>
            <person name="Moon J.Y."/>
            <person name="Weon H.Y."/>
            <person name="Ahn J.H."/>
            <person name="Chen W.M."/>
            <person name="Kwon S.W."/>
        </authorList>
    </citation>
    <scope>NUCLEOTIDE SEQUENCE [LARGE SCALE GENOMIC DNA]</scope>
    <source>
        <strain evidence="3 4">KIS83-12</strain>
    </source>
</reference>
<gene>
    <name evidence="3" type="ORF">G7Y85_12490</name>
</gene>
<feature type="transmembrane region" description="Helical" evidence="2">
    <location>
        <begin position="101"/>
        <end position="120"/>
    </location>
</feature>
<dbReference type="Proteomes" id="UP000472676">
    <property type="component" value="Unassembled WGS sequence"/>
</dbReference>
<evidence type="ECO:0000256" key="1">
    <source>
        <dbReference type="SAM" id="MobiDB-lite"/>
    </source>
</evidence>